<dbReference type="GO" id="GO:0016887">
    <property type="term" value="F:ATP hydrolysis activity"/>
    <property type="evidence" value="ECO:0007669"/>
    <property type="project" value="InterPro"/>
</dbReference>
<dbReference type="GO" id="GO:0005524">
    <property type="term" value="F:ATP binding"/>
    <property type="evidence" value="ECO:0007669"/>
    <property type="project" value="InterPro"/>
</dbReference>
<dbReference type="InterPro" id="IPR003959">
    <property type="entry name" value="ATPase_AAA_core"/>
</dbReference>
<evidence type="ECO:0000313" key="2">
    <source>
        <dbReference type="EMBL" id="ARQ71101.1"/>
    </source>
</evidence>
<dbReference type="Proteomes" id="UP000194218">
    <property type="component" value="Chromosome"/>
</dbReference>
<gene>
    <name evidence="2" type="ORF">CAG99_21790</name>
</gene>
<dbReference type="EMBL" id="CP021121">
    <property type="protein sequence ID" value="ARQ71101.1"/>
    <property type="molecule type" value="Genomic_DNA"/>
</dbReference>
<dbReference type="PANTHER" id="PTHR40396">
    <property type="entry name" value="ATPASE-LIKE PROTEIN"/>
    <property type="match status" value="1"/>
</dbReference>
<dbReference type="Pfam" id="PF13304">
    <property type="entry name" value="AAA_21"/>
    <property type="match status" value="1"/>
</dbReference>
<dbReference type="Gene3D" id="3.40.50.300">
    <property type="entry name" value="P-loop containing nucleotide triphosphate hydrolases"/>
    <property type="match status" value="1"/>
</dbReference>
<name>A0A1W7D1Z3_9ACTN</name>
<evidence type="ECO:0000313" key="3">
    <source>
        <dbReference type="Proteomes" id="UP000194218"/>
    </source>
</evidence>
<reference evidence="2 3" key="1">
    <citation type="submission" date="2017-05" db="EMBL/GenBank/DDBJ databases">
        <title>Complete genome sequence of Streptomyces sp. SCSIO 03032 revealed the diverse biosynthetic pathways for its bioactive secondary metabolites.</title>
        <authorList>
            <person name="Ma L."/>
            <person name="Zhu Y."/>
            <person name="Zhang W."/>
            <person name="Zhang G."/>
            <person name="Tian X."/>
            <person name="Zhang S."/>
            <person name="Zhang C."/>
        </authorList>
    </citation>
    <scope>NUCLEOTIDE SEQUENCE [LARGE SCALE GENOMIC DNA]</scope>
    <source>
        <strain evidence="2 3">SCSIO 03032</strain>
    </source>
</reference>
<sequence length="477" mass="53144">MRRLRSPRRSKRTYNALSGVNRSKTVPQEAEGAVEAPGEVMLLSFAVRNHRSIRDRAELTLTTTRLRTARPPEDDWKPFVTRVAAIYGANASGKSTLIHALEFMRAAVQNSATAWGHREDFPHYPFLLEDSFAGRASEYEADFVHGGVRYSYGFESDASGVRGEWLFSYPEGRRRKLFEREAREPESITFGRTLGGENSTMRKLVRPNALYLSVAANSNHPTLTPLWRYFVRGVEFVLLDEADKSARVERVKQWLTNEAALATAVSILAFADLGIEGVAIEEKELDQDSEKRFVSAMETLYGEPRPPEYSARVMETQSKVLTFAHTSGAEGATKRLDIDRESSGTVSWLALAMPAVRAMRAGGVFVVDEIDASLHPRLTAALIQLFKDEQVNAAGAQLIFTSHDTTLLGGLVGDVLAHEETWFVEKNASGVSEVYSLAEFPVRADHNVERRYLGGRYGAVPVLSYERLRDALTHRAS</sequence>
<keyword evidence="3" id="KW-1185">Reference proteome</keyword>
<dbReference type="PANTHER" id="PTHR40396:SF1">
    <property type="entry name" value="ATPASE AAA-TYPE CORE DOMAIN-CONTAINING PROTEIN"/>
    <property type="match status" value="1"/>
</dbReference>
<dbReference type="InterPro" id="IPR027417">
    <property type="entry name" value="P-loop_NTPase"/>
</dbReference>
<proteinExistence type="predicted"/>
<evidence type="ECO:0000259" key="1">
    <source>
        <dbReference type="Pfam" id="PF13304"/>
    </source>
</evidence>
<protein>
    <recommendedName>
        <fullName evidence="1">ATPase AAA-type core domain-containing protein</fullName>
    </recommendedName>
</protein>
<accession>A0A1W7D1Z3</accession>
<dbReference type="AlphaFoldDB" id="A0A1W7D1Z3"/>
<dbReference type="KEGG" id="smao:CAG99_21790"/>
<dbReference type="SUPFAM" id="SSF52540">
    <property type="entry name" value="P-loop containing nucleoside triphosphate hydrolases"/>
    <property type="match status" value="1"/>
</dbReference>
<feature type="domain" description="ATPase AAA-type core" evidence="1">
    <location>
        <begin position="83"/>
        <end position="408"/>
    </location>
</feature>
<organism evidence="2 3">
    <name type="scientific">Streptomyces marincola</name>
    <dbReference type="NCBI Taxonomy" id="2878388"/>
    <lineage>
        <taxon>Bacteria</taxon>
        <taxon>Bacillati</taxon>
        <taxon>Actinomycetota</taxon>
        <taxon>Actinomycetes</taxon>
        <taxon>Kitasatosporales</taxon>
        <taxon>Streptomycetaceae</taxon>
        <taxon>Streptomyces</taxon>
    </lineage>
</organism>